<evidence type="ECO:0000256" key="3">
    <source>
        <dbReference type="ARBA" id="ARBA00023125"/>
    </source>
</evidence>
<evidence type="ECO:0000256" key="2">
    <source>
        <dbReference type="ARBA" id="ARBA00023015"/>
    </source>
</evidence>
<accession>A0AAN7I605</accession>
<evidence type="ECO:0000313" key="8">
    <source>
        <dbReference type="EMBL" id="KAK4547820.1"/>
    </source>
</evidence>
<dbReference type="Pfam" id="PF01429">
    <property type="entry name" value="MBD"/>
    <property type="match status" value="1"/>
</dbReference>
<keyword evidence="9" id="KW-1185">Reference proteome</keyword>
<keyword evidence="2" id="KW-0805">Transcription regulation</keyword>
<evidence type="ECO:0000256" key="1">
    <source>
        <dbReference type="ARBA" id="ARBA00004123"/>
    </source>
</evidence>
<keyword evidence="4" id="KW-0804">Transcription</keyword>
<evidence type="ECO:0000256" key="4">
    <source>
        <dbReference type="ARBA" id="ARBA00023163"/>
    </source>
</evidence>
<dbReference type="AlphaFoldDB" id="A0AAN7I605"/>
<dbReference type="PROSITE" id="PS50982">
    <property type="entry name" value="MBD"/>
    <property type="match status" value="1"/>
</dbReference>
<sequence>MDENNSRGLNKMETTEGQPRMLSEDQQQPQMPKVNFVDGKDYGLPEGWIVEQRPRTSAKYFGKLDQFYHEVKTRKRFRSLKEAKKYVKMEANETEETPEASQPGGHSKDSQCSKSCSSNISKKKNKITQTFDSANPPEAITWVLSDAENNDWSPFTGETMVPEIVKNHWAETFICINEENNNPIFRLTLEESDQAKHQMA</sequence>
<proteinExistence type="predicted"/>
<dbReference type="Gene3D" id="3.30.890.10">
    <property type="entry name" value="Methyl-cpg-binding Protein 2, Chain A"/>
    <property type="match status" value="1"/>
</dbReference>
<dbReference type="PANTHER" id="PTHR12396:SF38">
    <property type="entry name" value="METHYL-CPG-BINDING DOMAIN-CONTAINING PROTEIN 7"/>
    <property type="match status" value="1"/>
</dbReference>
<dbReference type="SUPFAM" id="SSF54171">
    <property type="entry name" value="DNA-binding domain"/>
    <property type="match status" value="1"/>
</dbReference>
<dbReference type="InterPro" id="IPR016177">
    <property type="entry name" value="DNA-bd_dom_sf"/>
</dbReference>
<dbReference type="InterPro" id="IPR001739">
    <property type="entry name" value="Methyl_CpG_DNA-bd"/>
</dbReference>
<evidence type="ECO:0000313" key="9">
    <source>
        <dbReference type="Proteomes" id="UP001324115"/>
    </source>
</evidence>
<comment type="subcellular location">
    <subcellularLocation>
        <location evidence="1">Nucleus</location>
    </subcellularLocation>
</comment>
<keyword evidence="3" id="KW-0238">DNA-binding</keyword>
<dbReference type="GO" id="GO:0005634">
    <property type="term" value="C:nucleus"/>
    <property type="evidence" value="ECO:0007669"/>
    <property type="project" value="UniProtKB-SubCell"/>
</dbReference>
<feature type="region of interest" description="Disordered" evidence="6">
    <location>
        <begin position="90"/>
        <end position="119"/>
    </location>
</feature>
<protein>
    <recommendedName>
        <fullName evidence="7">MBD domain-containing protein</fullName>
    </recommendedName>
</protein>
<dbReference type="GO" id="GO:0003677">
    <property type="term" value="F:DNA binding"/>
    <property type="evidence" value="ECO:0007669"/>
    <property type="project" value="UniProtKB-KW"/>
</dbReference>
<comment type="caution">
    <text evidence="8">The sequence shown here is derived from an EMBL/GenBank/DDBJ whole genome shotgun (WGS) entry which is preliminary data.</text>
</comment>
<name>A0AAN7I605_QUERU</name>
<feature type="region of interest" description="Disordered" evidence="6">
    <location>
        <begin position="1"/>
        <end position="38"/>
    </location>
</feature>
<feature type="domain" description="MBD" evidence="7">
    <location>
        <begin position="34"/>
        <end position="107"/>
    </location>
</feature>
<evidence type="ECO:0000256" key="6">
    <source>
        <dbReference type="SAM" id="MobiDB-lite"/>
    </source>
</evidence>
<evidence type="ECO:0000259" key="7">
    <source>
        <dbReference type="PROSITE" id="PS50982"/>
    </source>
</evidence>
<reference evidence="8 9" key="1">
    <citation type="journal article" date="2023" name="G3 (Bethesda)">
        <title>A haplotype-resolved chromosome-scale genome for Quercus rubra L. provides insights into the genetics of adaptive traits for red oak species.</title>
        <authorList>
            <person name="Kapoor B."/>
            <person name="Jenkins J."/>
            <person name="Schmutz J."/>
            <person name="Zhebentyayeva T."/>
            <person name="Kuelheim C."/>
            <person name="Coggeshall M."/>
            <person name="Heim C."/>
            <person name="Lasky J.R."/>
            <person name="Leites L."/>
            <person name="Islam-Faridi N."/>
            <person name="Romero-Severson J."/>
            <person name="DeLeo V.L."/>
            <person name="Lucas S.M."/>
            <person name="Lazic D."/>
            <person name="Gailing O."/>
            <person name="Carlson J."/>
            <person name="Staton M."/>
        </authorList>
    </citation>
    <scope>NUCLEOTIDE SEQUENCE [LARGE SCALE GENOMIC DNA]</scope>
    <source>
        <strain evidence="8">Pseudo-F2</strain>
    </source>
</reference>
<gene>
    <name evidence="8" type="ORF">RGQ29_032815</name>
</gene>
<organism evidence="8 9">
    <name type="scientific">Quercus rubra</name>
    <name type="common">Northern red oak</name>
    <name type="synonym">Quercus borealis</name>
    <dbReference type="NCBI Taxonomy" id="3512"/>
    <lineage>
        <taxon>Eukaryota</taxon>
        <taxon>Viridiplantae</taxon>
        <taxon>Streptophyta</taxon>
        <taxon>Embryophyta</taxon>
        <taxon>Tracheophyta</taxon>
        <taxon>Spermatophyta</taxon>
        <taxon>Magnoliopsida</taxon>
        <taxon>eudicotyledons</taxon>
        <taxon>Gunneridae</taxon>
        <taxon>Pentapetalae</taxon>
        <taxon>rosids</taxon>
        <taxon>fabids</taxon>
        <taxon>Fagales</taxon>
        <taxon>Fagaceae</taxon>
        <taxon>Quercus</taxon>
    </lineage>
</organism>
<evidence type="ECO:0000256" key="5">
    <source>
        <dbReference type="ARBA" id="ARBA00023242"/>
    </source>
</evidence>
<dbReference type="PANTHER" id="PTHR12396">
    <property type="entry name" value="METHYL-CPG BINDING PROTEIN, MBD"/>
    <property type="match status" value="1"/>
</dbReference>
<dbReference type="EMBL" id="JAXUIC010000222">
    <property type="protein sequence ID" value="KAK4547820.1"/>
    <property type="molecule type" value="Genomic_DNA"/>
</dbReference>
<dbReference type="Proteomes" id="UP001324115">
    <property type="component" value="Unassembled WGS sequence"/>
</dbReference>
<keyword evidence="5" id="KW-0539">Nucleus</keyword>